<proteinExistence type="predicted"/>
<dbReference type="AlphaFoldDB" id="A0A841TW13"/>
<accession>A0A841TW13</accession>
<reference evidence="1 2" key="1">
    <citation type="submission" date="2020-08" db="EMBL/GenBank/DDBJ databases">
        <title>Cohnella phylogeny.</title>
        <authorList>
            <person name="Dunlap C."/>
        </authorList>
    </citation>
    <scope>NUCLEOTIDE SEQUENCE [LARGE SCALE GENOMIC DNA]</scope>
    <source>
        <strain evidence="1 2">DSM 25239</strain>
    </source>
</reference>
<name>A0A841TW13_9BACL</name>
<sequence>MMTNANRQAAEQWVNDYLDLYNYAVRIGDAEWQQEIVRTLGSKEAHIRELSEHLVLRGLWLRFDAINRKMIELYEQLRDNRDAVDGERLREKVWELKRQRVIVANEIRAHRP</sequence>
<organism evidence="1 2">
    <name type="scientific">Cohnella xylanilytica</name>
    <dbReference type="NCBI Taxonomy" id="557555"/>
    <lineage>
        <taxon>Bacteria</taxon>
        <taxon>Bacillati</taxon>
        <taxon>Bacillota</taxon>
        <taxon>Bacilli</taxon>
        <taxon>Bacillales</taxon>
        <taxon>Paenibacillaceae</taxon>
        <taxon>Cohnella</taxon>
    </lineage>
</organism>
<evidence type="ECO:0000313" key="2">
    <source>
        <dbReference type="Proteomes" id="UP000553776"/>
    </source>
</evidence>
<dbReference type="Proteomes" id="UP000553776">
    <property type="component" value="Unassembled WGS sequence"/>
</dbReference>
<comment type="caution">
    <text evidence="1">The sequence shown here is derived from an EMBL/GenBank/DDBJ whole genome shotgun (WGS) entry which is preliminary data.</text>
</comment>
<evidence type="ECO:0000313" key="1">
    <source>
        <dbReference type="EMBL" id="MBB6691809.1"/>
    </source>
</evidence>
<dbReference type="EMBL" id="JACJVR010000039">
    <property type="protein sequence ID" value="MBB6691809.1"/>
    <property type="molecule type" value="Genomic_DNA"/>
</dbReference>
<protein>
    <submittedName>
        <fullName evidence="1">Uncharacterized protein</fullName>
    </submittedName>
</protein>
<keyword evidence="2" id="KW-1185">Reference proteome</keyword>
<gene>
    <name evidence="1" type="ORF">H7B90_10410</name>
</gene>